<dbReference type="KEGG" id="fpq:IB65_10465"/>
<dbReference type="EMBL" id="CP059075">
    <property type="protein sequence ID" value="QRE04978.1"/>
    <property type="molecule type" value="Genomic_DNA"/>
</dbReference>
<dbReference type="KEGG" id="fpk:IA06_10185"/>
<evidence type="ECO:0008006" key="3">
    <source>
        <dbReference type="Google" id="ProtNLM"/>
    </source>
</evidence>
<evidence type="ECO:0000313" key="2">
    <source>
        <dbReference type="Proteomes" id="UP000596329"/>
    </source>
</evidence>
<gene>
    <name evidence="1" type="ORF">H0H26_05155</name>
</gene>
<dbReference type="PROSITE" id="PS51257">
    <property type="entry name" value="PROKAR_LIPOPROTEIN"/>
    <property type="match status" value="1"/>
</dbReference>
<name>A0A7U2NH75_FLAPS</name>
<evidence type="ECO:0000313" key="1">
    <source>
        <dbReference type="EMBL" id="QRE04978.1"/>
    </source>
</evidence>
<dbReference type="KEGG" id="fpv:IA03_10245"/>
<proteinExistence type="predicted"/>
<dbReference type="AlphaFoldDB" id="A0A7U2NH75"/>
<dbReference type="Proteomes" id="UP000596329">
    <property type="component" value="Chromosome"/>
</dbReference>
<accession>A0A7U2NH75</accession>
<protein>
    <recommendedName>
        <fullName evidence="3">Lipoprotein</fullName>
    </recommendedName>
</protein>
<dbReference type="RefSeq" id="WP_011964178.1">
    <property type="nucleotide sequence ID" value="NZ_BJSX01000025.1"/>
</dbReference>
<organism evidence="1 2">
    <name type="scientific">Flavobacterium psychrophilum</name>
    <dbReference type="NCBI Taxonomy" id="96345"/>
    <lineage>
        <taxon>Bacteria</taxon>
        <taxon>Pseudomonadati</taxon>
        <taxon>Bacteroidota</taxon>
        <taxon>Flavobacteriia</taxon>
        <taxon>Flavobacteriales</taxon>
        <taxon>Flavobacteriaceae</taxon>
        <taxon>Flavobacterium</taxon>
    </lineage>
</organism>
<sequence>MKSKILLFGLFLALITIGCSKDKETTDDSTVTAEEAGINAKVDTQNNDVHNIVENQYDNIDSNTLSYKNAASQENYFSPCAIITRVPDFGVVLTIGQTVTKTIDFGTIGCTMSNGNILKGKIILSFVYNPNAPIQTINCSFDNFYHNLRKIEGTKTFTRTMSMATAASPSHPIWVMHMNLTIILPDGRIITRVGTRTSEIIAGYNTPNWTDNVYSVTGNWTTTFPNTVTQTSTITSPIIIKLACTPTNSALSKGVISFVRNSHIATLDYGNGDCDNLAVFTINGVSHTIALGN</sequence>
<dbReference type="OMA" id="QTISYTF"/>
<reference evidence="1 2" key="1">
    <citation type="submission" date="2020-07" db="EMBL/GenBank/DDBJ databases">
        <title>Genomic characterization of Flavobacterium psychrophilum strains.</title>
        <authorList>
            <person name="Castillo D."/>
            <person name="Jorgensen J."/>
            <person name="Middelboe M."/>
        </authorList>
    </citation>
    <scope>NUCLEOTIDE SEQUENCE [LARGE SCALE GENOMIC DNA]</scope>
    <source>
        <strain evidence="1 2">FPS-R7</strain>
    </source>
</reference>
<dbReference type="GeneID" id="66551737"/>
<dbReference type="KEGG" id="fpw:IA04_10180"/>